<evidence type="ECO:0000313" key="1">
    <source>
        <dbReference type="EMBL" id="EHQ08021.1"/>
    </source>
</evidence>
<dbReference type="Proteomes" id="UP000005737">
    <property type="component" value="Unassembled WGS sequence"/>
</dbReference>
<accession>H2CHE8</accession>
<evidence type="ECO:0000313" key="2">
    <source>
        <dbReference type="Proteomes" id="UP000005737"/>
    </source>
</evidence>
<gene>
    <name evidence="1" type="ORF">Lepil_3362</name>
</gene>
<name>H2CHE8_9LEPT</name>
<organism evidence="1 2">
    <name type="scientific">Leptonema illini DSM 21528</name>
    <dbReference type="NCBI Taxonomy" id="929563"/>
    <lineage>
        <taxon>Bacteria</taxon>
        <taxon>Pseudomonadati</taxon>
        <taxon>Spirochaetota</taxon>
        <taxon>Spirochaetia</taxon>
        <taxon>Leptospirales</taxon>
        <taxon>Leptospiraceae</taxon>
        <taxon>Leptonema</taxon>
    </lineage>
</organism>
<reference evidence="1 2" key="1">
    <citation type="submission" date="2011-10" db="EMBL/GenBank/DDBJ databases">
        <title>The Improved High-Quality Draft genome of Leptonema illini DSM 21528.</title>
        <authorList>
            <consortium name="US DOE Joint Genome Institute (JGI-PGF)"/>
            <person name="Lucas S."/>
            <person name="Copeland A."/>
            <person name="Lapidus A."/>
            <person name="Glavina del Rio T."/>
            <person name="Dalin E."/>
            <person name="Tice H."/>
            <person name="Bruce D."/>
            <person name="Goodwin L."/>
            <person name="Pitluck S."/>
            <person name="Peters L."/>
            <person name="Mikhailova N."/>
            <person name="Held B."/>
            <person name="Kyrpides N."/>
            <person name="Mavromatis K."/>
            <person name="Ivanova N."/>
            <person name="Markowitz V."/>
            <person name="Cheng J.-F."/>
            <person name="Hugenholtz P."/>
            <person name="Woyke T."/>
            <person name="Wu D."/>
            <person name="Gronow S."/>
            <person name="Wellnitz S."/>
            <person name="Brambilla E.-M."/>
            <person name="Klenk H.-P."/>
            <person name="Eisen J.A."/>
        </authorList>
    </citation>
    <scope>NUCLEOTIDE SEQUENCE [LARGE SCALE GENOMIC DNA]</scope>
    <source>
        <strain evidence="1 2">DSM 21528</strain>
    </source>
</reference>
<keyword evidence="2" id="KW-1185">Reference proteome</keyword>
<dbReference type="AlphaFoldDB" id="H2CHE8"/>
<dbReference type="EMBL" id="JH597773">
    <property type="protein sequence ID" value="EHQ08021.1"/>
    <property type="molecule type" value="Genomic_DNA"/>
</dbReference>
<sequence length="360" mass="41012">MPALIRAVLAEHMKKDGNFFSMTFRNFAIKKTCVLLLILLVTFVQGLHANGRALFEEAYRIEKTRPERAAVLYRQALDAGLTADLNKAARWRLYFLCRSQGWYLEAYETLKTVSHKASIEDSLMDDIKSQWGLRRQSFLNYAKIARSFKKGRSPSESDLSALRAIYGEGSNRFRADLDRWLKEQGQEAVSVQLASGDKNLSDAEAAIRTASYFVDRNDPGKAREALESVLTSDRLSRDERMRILYLLGRLERLTDDGESAVYFRMAANYGSGNERQRQMALAAFSLYRDGLSEQASQLTVHIDATVIDDAGMKLFLDVVAADVREDADALARLRAREKDLRKQRNSFLAERALMILERRR</sequence>
<dbReference type="HOGENOM" id="CLU_769015_0_0_12"/>
<proteinExistence type="predicted"/>
<dbReference type="STRING" id="183.GCA_002009735_03358"/>
<protein>
    <submittedName>
        <fullName evidence="1">Uncharacterized protein</fullName>
    </submittedName>
</protein>